<evidence type="ECO:0000259" key="2">
    <source>
        <dbReference type="Pfam" id="PF07811"/>
    </source>
</evidence>
<keyword evidence="3" id="KW-0614">Plasmid</keyword>
<feature type="transmembrane region" description="Helical" evidence="1">
    <location>
        <begin position="13"/>
        <end position="35"/>
    </location>
</feature>
<proteinExistence type="predicted"/>
<evidence type="ECO:0000313" key="4">
    <source>
        <dbReference type="Proteomes" id="UP000315115"/>
    </source>
</evidence>
<name>A0A510IF90_9VIBR</name>
<keyword evidence="1" id="KW-1133">Transmembrane helix</keyword>
<gene>
    <name evidence="3" type="ORF">VroAM7_50980</name>
</gene>
<keyword evidence="1" id="KW-0472">Membrane</keyword>
<organism evidence="3 4">
    <name type="scientific">Vibrio rotiferianus</name>
    <dbReference type="NCBI Taxonomy" id="190895"/>
    <lineage>
        <taxon>Bacteria</taxon>
        <taxon>Pseudomonadati</taxon>
        <taxon>Pseudomonadota</taxon>
        <taxon>Gammaproteobacteria</taxon>
        <taxon>Vibrionales</taxon>
        <taxon>Vibrionaceae</taxon>
        <taxon>Vibrio</taxon>
    </lineage>
</organism>
<dbReference type="RefSeq" id="WP_143694388.1">
    <property type="nucleotide sequence ID" value="NZ_AP019800.1"/>
</dbReference>
<reference evidence="4" key="1">
    <citation type="submission" date="2019-07" db="EMBL/GenBank/DDBJ databases">
        <title>Complete Genome Sequences of Vibrion rotiferianus strain AM7.</title>
        <authorList>
            <person name="Miyazaki K."/>
            <person name="Wiseschart A."/>
            <person name="Pootanakit K."/>
            <person name="Ishimori K."/>
            <person name="Kitahara K."/>
        </authorList>
    </citation>
    <scope>NUCLEOTIDE SEQUENCE [LARGE SCALE GENOMIC DNA]</scope>
    <source>
        <strain evidence="4">AM7</strain>
        <plasmid evidence="4">pam7 dna</plasmid>
    </source>
</reference>
<dbReference type="EMBL" id="AP019800">
    <property type="protein sequence ID" value="BBL92445.1"/>
    <property type="molecule type" value="Genomic_DNA"/>
</dbReference>
<evidence type="ECO:0000313" key="3">
    <source>
        <dbReference type="EMBL" id="BBL92445.1"/>
    </source>
</evidence>
<protein>
    <recommendedName>
        <fullName evidence="2">TadE-like domain-containing protein</fullName>
    </recommendedName>
</protein>
<feature type="domain" description="TadE-like" evidence="2">
    <location>
        <begin position="7"/>
        <end position="49"/>
    </location>
</feature>
<dbReference type="Pfam" id="PF07811">
    <property type="entry name" value="TadE"/>
    <property type="match status" value="1"/>
</dbReference>
<geneLocation type="plasmid" evidence="4">
    <name>pam7 dna</name>
</geneLocation>
<dbReference type="AlphaFoldDB" id="A0A510IF90"/>
<dbReference type="Proteomes" id="UP000315115">
    <property type="component" value="Plasmid pAM7"/>
</dbReference>
<accession>A0A510IF90</accession>
<dbReference type="InterPro" id="IPR012495">
    <property type="entry name" value="TadE-like_dom"/>
</dbReference>
<evidence type="ECO:0000256" key="1">
    <source>
        <dbReference type="SAM" id="Phobius"/>
    </source>
</evidence>
<sequence length="142" mass="15324">MCFKQRGMSSVEMIIALPILILFMVMVIEVARVMIEMNTLNKAVRVGARYASTLSGAAGCGPILNESGNIQKMVVYGSLGSGVTALLDNWGTSDIAVSCENNQYVTVTASYTFQPRFVSKIPYSETSLAIPMNASTVMRLAQ</sequence>
<keyword evidence="1" id="KW-0812">Transmembrane</keyword>